<dbReference type="InterPro" id="IPR036291">
    <property type="entry name" value="NAD(P)-bd_dom_sf"/>
</dbReference>
<dbReference type="Pfam" id="PF03807">
    <property type="entry name" value="F420_oxidored"/>
    <property type="match status" value="1"/>
</dbReference>
<dbReference type="Gene3D" id="3.40.50.720">
    <property type="entry name" value="NAD(P)-binding Rossmann-like Domain"/>
    <property type="match status" value="1"/>
</dbReference>
<dbReference type="AlphaFoldDB" id="A0A545TAX0"/>
<organism evidence="3 4">
    <name type="scientific">Denitrobaculum tricleocarpae</name>
    <dbReference type="NCBI Taxonomy" id="2591009"/>
    <lineage>
        <taxon>Bacteria</taxon>
        <taxon>Pseudomonadati</taxon>
        <taxon>Pseudomonadota</taxon>
        <taxon>Alphaproteobacteria</taxon>
        <taxon>Rhodospirillales</taxon>
        <taxon>Rhodospirillaceae</taxon>
        <taxon>Denitrobaculum</taxon>
    </lineage>
</organism>
<proteinExistence type="predicted"/>
<sequence>MEILMKRIAVIGSGNMGRALGVRLAQLGHSVMFGARRSQQAEAAATRAGANARAGTNDEASAHGDILIWTIREEDPSKVLENPDLLKGKIVIDLNNRDYSQEVRNGAWFDHAIAEGLQVNAPNALVVKAWNTIAMESFDTDPASLEASNAQTFIAGDSASAKSQVAELSKDLGFKAVDLGSGPAAFRAAEALGDVIRLLMIDGGMGGRAHLTLSQLPEAKLGTIGRRAGSEYK</sequence>
<reference evidence="3 4" key="1">
    <citation type="submission" date="2019-06" db="EMBL/GenBank/DDBJ databases">
        <title>Whole genome sequence for Rhodospirillaceae sp. R148.</title>
        <authorList>
            <person name="Wang G."/>
        </authorList>
    </citation>
    <scope>NUCLEOTIDE SEQUENCE [LARGE SCALE GENOMIC DNA]</scope>
    <source>
        <strain evidence="3 4">R148</strain>
    </source>
</reference>
<keyword evidence="1" id="KW-0560">Oxidoreductase</keyword>
<dbReference type="GO" id="GO:0052851">
    <property type="term" value="F:ferric-chelate reductase (NADPH) activity"/>
    <property type="evidence" value="ECO:0007669"/>
    <property type="project" value="TreeGrafter"/>
</dbReference>
<evidence type="ECO:0000313" key="3">
    <source>
        <dbReference type="EMBL" id="TQV74358.1"/>
    </source>
</evidence>
<dbReference type="Proteomes" id="UP000315252">
    <property type="component" value="Unassembled WGS sequence"/>
</dbReference>
<dbReference type="GO" id="GO:0005886">
    <property type="term" value="C:plasma membrane"/>
    <property type="evidence" value="ECO:0007669"/>
    <property type="project" value="TreeGrafter"/>
</dbReference>
<evidence type="ECO:0000256" key="1">
    <source>
        <dbReference type="ARBA" id="ARBA00023002"/>
    </source>
</evidence>
<dbReference type="GO" id="GO:0008823">
    <property type="term" value="F:cupric reductase (NADH) activity"/>
    <property type="evidence" value="ECO:0007669"/>
    <property type="project" value="TreeGrafter"/>
</dbReference>
<name>A0A545TAX0_9PROT</name>
<feature type="domain" description="Pyrroline-5-carboxylate reductase catalytic N-terminal" evidence="2">
    <location>
        <begin position="7"/>
        <end position="96"/>
    </location>
</feature>
<comment type="caution">
    <text evidence="3">The sequence shown here is derived from an EMBL/GenBank/DDBJ whole genome shotgun (WGS) entry which is preliminary data.</text>
</comment>
<dbReference type="PANTHER" id="PTHR14239:SF0">
    <property type="entry name" value="F420-DEPENDENT NADP REDUCTASE"/>
    <property type="match status" value="1"/>
</dbReference>
<keyword evidence="4" id="KW-1185">Reference proteome</keyword>
<dbReference type="EMBL" id="VHSH01000010">
    <property type="protein sequence ID" value="TQV74358.1"/>
    <property type="molecule type" value="Genomic_DNA"/>
</dbReference>
<dbReference type="OrthoDB" id="7557417at2"/>
<dbReference type="SUPFAM" id="SSF51735">
    <property type="entry name" value="NAD(P)-binding Rossmann-fold domains"/>
    <property type="match status" value="1"/>
</dbReference>
<evidence type="ECO:0000259" key="2">
    <source>
        <dbReference type="Pfam" id="PF03807"/>
    </source>
</evidence>
<evidence type="ECO:0000313" key="4">
    <source>
        <dbReference type="Proteomes" id="UP000315252"/>
    </source>
</evidence>
<protein>
    <submittedName>
        <fullName evidence="3">F420-dependent NADP oxidoreductase</fullName>
    </submittedName>
</protein>
<dbReference type="InterPro" id="IPR028939">
    <property type="entry name" value="P5C_Rdtase_cat_N"/>
</dbReference>
<dbReference type="InterPro" id="IPR051267">
    <property type="entry name" value="STEAP_metalloreductase"/>
</dbReference>
<dbReference type="PANTHER" id="PTHR14239">
    <property type="entry name" value="DUDULIN-RELATED"/>
    <property type="match status" value="1"/>
</dbReference>
<gene>
    <name evidence="3" type="ORF">FKG95_24040</name>
</gene>
<dbReference type="GO" id="GO:0015677">
    <property type="term" value="P:copper ion import"/>
    <property type="evidence" value="ECO:0007669"/>
    <property type="project" value="TreeGrafter"/>
</dbReference>
<accession>A0A545TAX0</accession>